<feature type="transmembrane region" description="Helical" evidence="6">
    <location>
        <begin position="42"/>
        <end position="60"/>
    </location>
</feature>
<reference evidence="8" key="1">
    <citation type="submission" date="2016-10" db="EMBL/GenBank/DDBJ databases">
        <authorList>
            <person name="Varghese N."/>
            <person name="Submissions S."/>
        </authorList>
    </citation>
    <scope>NUCLEOTIDE SEQUENCE [LARGE SCALE GENOMIC DNA]</scope>
    <source>
        <strain evidence="8">SP</strain>
    </source>
</reference>
<feature type="transmembrane region" description="Helical" evidence="6">
    <location>
        <begin position="12"/>
        <end position="36"/>
    </location>
</feature>
<name>A0A1H3K9B4_9BACI</name>
<dbReference type="STRING" id="1503961.SAMN05421736_10287"/>
<feature type="transmembrane region" description="Helical" evidence="6">
    <location>
        <begin position="278"/>
        <end position="301"/>
    </location>
</feature>
<dbReference type="PANTHER" id="PTHR21716:SF15">
    <property type="entry name" value="TRANSPORT PROTEIN YRRI-RELATED"/>
    <property type="match status" value="1"/>
</dbReference>
<feature type="transmembrane region" description="Helical" evidence="6">
    <location>
        <begin position="161"/>
        <end position="179"/>
    </location>
</feature>
<evidence type="ECO:0000256" key="6">
    <source>
        <dbReference type="SAM" id="Phobius"/>
    </source>
</evidence>
<evidence type="ECO:0000256" key="1">
    <source>
        <dbReference type="ARBA" id="ARBA00004141"/>
    </source>
</evidence>
<gene>
    <name evidence="7" type="ORF">SAMN05421736_10287</name>
</gene>
<dbReference type="PANTHER" id="PTHR21716">
    <property type="entry name" value="TRANSMEMBRANE PROTEIN"/>
    <property type="match status" value="1"/>
</dbReference>
<evidence type="ECO:0000313" key="8">
    <source>
        <dbReference type="Proteomes" id="UP000198935"/>
    </source>
</evidence>
<dbReference type="Pfam" id="PF01594">
    <property type="entry name" value="AI-2E_transport"/>
    <property type="match status" value="1"/>
</dbReference>
<keyword evidence="8" id="KW-1185">Reference proteome</keyword>
<keyword evidence="5 6" id="KW-0472">Membrane</keyword>
<feature type="transmembrane region" description="Helical" evidence="6">
    <location>
        <begin position="72"/>
        <end position="90"/>
    </location>
</feature>
<dbReference type="GO" id="GO:0016020">
    <property type="term" value="C:membrane"/>
    <property type="evidence" value="ECO:0007669"/>
    <property type="project" value="UniProtKB-SubCell"/>
</dbReference>
<evidence type="ECO:0000313" key="7">
    <source>
        <dbReference type="EMBL" id="SDY48787.1"/>
    </source>
</evidence>
<keyword evidence="3 6" id="KW-0812">Transmembrane</keyword>
<dbReference type="OrthoDB" id="9793390at2"/>
<dbReference type="InterPro" id="IPR002549">
    <property type="entry name" value="AI-2E-like"/>
</dbReference>
<proteinExistence type="inferred from homology"/>
<evidence type="ECO:0000256" key="4">
    <source>
        <dbReference type="ARBA" id="ARBA00022989"/>
    </source>
</evidence>
<comment type="subcellular location">
    <subcellularLocation>
        <location evidence="1">Membrane</location>
        <topology evidence="1">Multi-pass membrane protein</topology>
    </subcellularLocation>
</comment>
<comment type="similarity">
    <text evidence="2">Belongs to the autoinducer-2 exporter (AI-2E) (TC 2.A.86) family.</text>
</comment>
<evidence type="ECO:0000256" key="3">
    <source>
        <dbReference type="ARBA" id="ARBA00022692"/>
    </source>
</evidence>
<dbReference type="Proteomes" id="UP000198935">
    <property type="component" value="Unassembled WGS sequence"/>
</dbReference>
<keyword evidence="4 6" id="KW-1133">Transmembrane helix</keyword>
<feature type="transmembrane region" description="Helical" evidence="6">
    <location>
        <begin position="220"/>
        <end position="237"/>
    </location>
</feature>
<sequence>MENRSIRWIIRLSITLLAGLVLVMFVQVLTFLQPLWLLLGKVVLPFFLSALIAYLLHPIVHFLEKRNIPRTVSILLIYALFLSGFAWLLLRGTPYVMREGQELLEQLPEMADTYRSFVHTIHEQTEVLPPTFQAEANEWMKTGEEWIADSITNVAGFLRSLLDWLVLLAVIPFLVFYLLKDIPLVKKTVWYLTPDRARKGGIRLAKEIDESLGNYIRGQLIVCLAVGILAYIGFWIIDMPYALLLAGFIGLTNIIPYFGPIIGVIPVVFIALTESFELVLLGIVVNLIVQVIEGNVLAPIIVGKTLHMHPVLIIFALIVGGEVAGVPGLILSVPVMTVLRVVILHVRKMIQERRGVY</sequence>
<evidence type="ECO:0000256" key="2">
    <source>
        <dbReference type="ARBA" id="ARBA00009773"/>
    </source>
</evidence>
<organism evidence="7 8">
    <name type="scientific">Evansella caseinilytica</name>
    <dbReference type="NCBI Taxonomy" id="1503961"/>
    <lineage>
        <taxon>Bacteria</taxon>
        <taxon>Bacillati</taxon>
        <taxon>Bacillota</taxon>
        <taxon>Bacilli</taxon>
        <taxon>Bacillales</taxon>
        <taxon>Bacillaceae</taxon>
        <taxon>Evansella</taxon>
    </lineage>
</organism>
<evidence type="ECO:0000256" key="5">
    <source>
        <dbReference type="ARBA" id="ARBA00023136"/>
    </source>
</evidence>
<dbReference type="GO" id="GO:0055085">
    <property type="term" value="P:transmembrane transport"/>
    <property type="evidence" value="ECO:0007669"/>
    <property type="project" value="TreeGrafter"/>
</dbReference>
<feature type="transmembrane region" description="Helical" evidence="6">
    <location>
        <begin position="313"/>
        <end position="343"/>
    </location>
</feature>
<dbReference type="AlphaFoldDB" id="A0A1H3K9B4"/>
<feature type="transmembrane region" description="Helical" evidence="6">
    <location>
        <begin position="243"/>
        <end position="271"/>
    </location>
</feature>
<dbReference type="EMBL" id="FNPI01000002">
    <property type="protein sequence ID" value="SDY48787.1"/>
    <property type="molecule type" value="Genomic_DNA"/>
</dbReference>
<accession>A0A1H3K9B4</accession>
<protein>
    <submittedName>
        <fullName evidence="7">Predicted PurR-regulated permease PerM</fullName>
    </submittedName>
</protein>